<comment type="function">
    <text evidence="11">Responsible for channeling the electrons from the oxidation of dihydroorotate from the FMN redox center in the PyrD type B subunit to the ultimate electron acceptor NAD(+).</text>
</comment>
<gene>
    <name evidence="11" type="primary">pyrK</name>
    <name evidence="15" type="ORF">GJQ69_08245</name>
    <name evidence="16" type="ORF">GKP14_05560</name>
</gene>
<dbReference type="SUPFAM" id="SSF52343">
    <property type="entry name" value="Ferredoxin reductase-like, C-terminal NADP-linked domain"/>
    <property type="match status" value="1"/>
</dbReference>
<keyword evidence="10 11" id="KW-0411">Iron-sulfur</keyword>
<dbReference type="GO" id="GO:0044205">
    <property type="term" value="P:'de novo' UMP biosynthetic process"/>
    <property type="evidence" value="ECO:0007669"/>
    <property type="project" value="UniProtKB-UniRule"/>
</dbReference>
<dbReference type="GO" id="GO:0009055">
    <property type="term" value="F:electron transfer activity"/>
    <property type="evidence" value="ECO:0007669"/>
    <property type="project" value="UniProtKB-UniRule"/>
</dbReference>
<dbReference type="Pfam" id="PF10418">
    <property type="entry name" value="DHODB_Fe-S_bind"/>
    <property type="match status" value="1"/>
</dbReference>
<feature type="binding site" evidence="11 12">
    <location>
        <begin position="73"/>
        <end position="74"/>
    </location>
    <ligand>
        <name>FAD</name>
        <dbReference type="ChEBI" id="CHEBI:57692"/>
    </ligand>
</feature>
<evidence type="ECO:0000256" key="10">
    <source>
        <dbReference type="ARBA" id="ARBA00023014"/>
    </source>
</evidence>
<dbReference type="InterPro" id="IPR023455">
    <property type="entry name" value="Dihydroorotate_DHASE_ETsu"/>
</dbReference>
<reference evidence="16" key="2">
    <citation type="journal article" date="2021" name="Appl. Environ. Microbiol.">
        <title>Adaptability of a Caproate-Producing Bacterium Contributes to Its Dominance in an Anaerobic Fermentation System.</title>
        <authorList>
            <person name="Wang H."/>
            <person name="Gu Y."/>
            <person name="Zhou W."/>
            <person name="Zhao D."/>
            <person name="Qiao Z."/>
            <person name="Zheng J."/>
            <person name="Gao J."/>
            <person name="Chen X."/>
            <person name="Ren C."/>
            <person name="Xu Y."/>
        </authorList>
    </citation>
    <scope>NUCLEOTIDE SEQUENCE</scope>
    <source>
        <strain evidence="16">JNU-WLY1368</strain>
    </source>
</reference>
<organism evidence="15 17">
    <name type="scientific">Caproicibacterium lactatifermentans</name>
    <dbReference type="NCBI Taxonomy" id="2666138"/>
    <lineage>
        <taxon>Bacteria</taxon>
        <taxon>Bacillati</taxon>
        <taxon>Bacillota</taxon>
        <taxon>Clostridia</taxon>
        <taxon>Eubacteriales</taxon>
        <taxon>Oscillospiraceae</taxon>
        <taxon>Caproicibacterium</taxon>
    </lineage>
</organism>
<evidence type="ECO:0000256" key="3">
    <source>
        <dbReference type="ARBA" id="ARBA00022630"/>
    </source>
</evidence>
<name>A0A859DQU4_9FIRM</name>
<keyword evidence="3 11" id="KW-0285">Flavoprotein</keyword>
<dbReference type="InterPro" id="IPR017938">
    <property type="entry name" value="Riboflavin_synthase-like_b-brl"/>
</dbReference>
<dbReference type="GO" id="GO:0046872">
    <property type="term" value="F:metal ion binding"/>
    <property type="evidence" value="ECO:0007669"/>
    <property type="project" value="UniProtKB-KW"/>
</dbReference>
<keyword evidence="5 11" id="KW-0479">Metal-binding</keyword>
<evidence type="ECO:0000313" key="17">
    <source>
        <dbReference type="Proteomes" id="UP000501316"/>
    </source>
</evidence>
<evidence type="ECO:0000256" key="4">
    <source>
        <dbReference type="ARBA" id="ARBA00022714"/>
    </source>
</evidence>
<evidence type="ECO:0000256" key="12">
    <source>
        <dbReference type="PIRSR" id="PIRSR006816-1"/>
    </source>
</evidence>
<comment type="cofactor">
    <cofactor evidence="11">
        <name>[2Fe-2S] cluster</name>
        <dbReference type="ChEBI" id="CHEBI:190135"/>
    </cofactor>
    <text evidence="11">Binds 1 [2Fe-2S] cluster per subunit.</text>
</comment>
<feature type="domain" description="FAD-binding FR-type" evidence="14">
    <location>
        <begin position="3"/>
        <end position="98"/>
    </location>
</feature>
<keyword evidence="6 11" id="KW-0274">FAD</keyword>
<dbReference type="InterPro" id="IPR050353">
    <property type="entry name" value="PyrK_electron_transfer"/>
</dbReference>
<evidence type="ECO:0000313" key="18">
    <source>
        <dbReference type="Proteomes" id="UP000509623"/>
    </source>
</evidence>
<feature type="binding site" evidence="12">
    <location>
        <begin position="66"/>
        <end position="68"/>
    </location>
    <ligand>
        <name>FAD</name>
        <dbReference type="ChEBI" id="CHEBI:57692"/>
    </ligand>
</feature>
<dbReference type="Proteomes" id="UP000501316">
    <property type="component" value="Chromosome"/>
</dbReference>
<evidence type="ECO:0000256" key="8">
    <source>
        <dbReference type="ARBA" id="ARBA00022982"/>
    </source>
</evidence>
<reference evidence="17 18" key="1">
    <citation type="submission" date="2019-11" db="EMBL/GenBank/DDBJ databases">
        <authorList>
            <person name="Ren C."/>
            <person name="Wang H."/>
            <person name="Xu Y."/>
        </authorList>
    </citation>
    <scope>NUCLEOTIDE SEQUENCE [LARGE SCALE GENOMIC DNA]</scope>
    <source>
        <strain evidence="18">JNU-WLY1368</strain>
        <strain evidence="15 17">LBM 19010</strain>
    </source>
</reference>
<evidence type="ECO:0000259" key="14">
    <source>
        <dbReference type="PROSITE" id="PS51384"/>
    </source>
</evidence>
<dbReference type="PANTHER" id="PTHR43513:SF3">
    <property type="entry name" value="DIHYDROOROTATE DEHYDROGENASE B (NAD(+)), ELECTRON TRANSFER SUBUNIT-RELATED"/>
    <property type="match status" value="1"/>
</dbReference>
<dbReference type="InterPro" id="IPR017927">
    <property type="entry name" value="FAD-bd_FR_type"/>
</dbReference>
<dbReference type="GO" id="GO:0050660">
    <property type="term" value="F:flavin adenine dinucleotide binding"/>
    <property type="evidence" value="ECO:0007669"/>
    <property type="project" value="InterPro"/>
</dbReference>
<dbReference type="PIRSF" id="PIRSF006816">
    <property type="entry name" value="Cyc3_hyd_g"/>
    <property type="match status" value="1"/>
</dbReference>
<dbReference type="Gene3D" id="2.40.30.10">
    <property type="entry name" value="Translation factors"/>
    <property type="match status" value="1"/>
</dbReference>
<evidence type="ECO:0000256" key="5">
    <source>
        <dbReference type="ARBA" id="ARBA00022723"/>
    </source>
</evidence>
<dbReference type="EMBL" id="CP046051">
    <property type="protein sequence ID" value="QKN24467.1"/>
    <property type="molecule type" value="Genomic_DNA"/>
</dbReference>
<dbReference type="SUPFAM" id="SSF63380">
    <property type="entry name" value="Riboflavin synthase domain-like"/>
    <property type="match status" value="1"/>
</dbReference>
<dbReference type="GO" id="GO:0051537">
    <property type="term" value="F:2 iron, 2 sulfur cluster binding"/>
    <property type="evidence" value="ECO:0007669"/>
    <property type="project" value="UniProtKB-KW"/>
</dbReference>
<reference evidence="16" key="3">
    <citation type="journal article" date="2022" name="Int. J. Syst. Evol. Microbiol.">
        <title>Caproicibacterium lactatifermentans sp. nov., isolated from pit clay used for the production of Chinese strong aroma-type liquor.</title>
        <authorList>
            <person name="Wang H."/>
            <person name="Gu Y."/>
            <person name="Zhao D."/>
            <person name="Qiao Z."/>
            <person name="Zheng J."/>
            <person name="Gao J."/>
            <person name="Ren C."/>
            <person name="Xu Y."/>
        </authorList>
    </citation>
    <scope>NUCLEOTIDE SEQUENCE</scope>
    <source>
        <strain evidence="16">JNU-WLY1368</strain>
    </source>
</reference>
<comment type="caution">
    <text evidence="11">Lacks conserved residue(s) required for the propagation of feature annotation.</text>
</comment>
<dbReference type="UniPathway" id="UPA00070">
    <property type="reaction ID" value="UER00945"/>
</dbReference>
<evidence type="ECO:0000313" key="16">
    <source>
        <dbReference type="EMBL" id="QKO30520.1"/>
    </source>
</evidence>
<dbReference type="HAMAP" id="MF_01211">
    <property type="entry name" value="DHODB_Fe_S_bind"/>
    <property type="match status" value="1"/>
</dbReference>
<protein>
    <recommendedName>
        <fullName evidence="11">Dihydroorotate dehydrogenase B (NAD(+)), electron transfer subunit</fullName>
    </recommendedName>
    <alternativeName>
        <fullName evidence="11">Dihydroorotate oxidase B, electron transfer subunit</fullName>
    </alternativeName>
</protein>
<dbReference type="Proteomes" id="UP000509623">
    <property type="component" value="Chromosome"/>
</dbReference>
<keyword evidence="8 11" id="KW-0249">Electron transport</keyword>
<keyword evidence="4 11" id="KW-0001">2Fe-2S</keyword>
<evidence type="ECO:0000256" key="11">
    <source>
        <dbReference type="HAMAP-Rule" id="MF_01211"/>
    </source>
</evidence>
<dbReference type="Gene3D" id="3.40.50.80">
    <property type="entry name" value="Nucleotide-binding domain of ferredoxin-NADP reductase (FNR) module"/>
    <property type="match status" value="1"/>
</dbReference>
<feature type="binding site" evidence="11 13">
    <location>
        <position position="213"/>
    </location>
    <ligand>
        <name>[2Fe-2S] cluster</name>
        <dbReference type="ChEBI" id="CHEBI:190135"/>
    </ligand>
</feature>
<evidence type="ECO:0000313" key="15">
    <source>
        <dbReference type="EMBL" id="QKN24467.1"/>
    </source>
</evidence>
<dbReference type="InterPro" id="IPR039261">
    <property type="entry name" value="FNR_nucleotide-bd"/>
</dbReference>
<evidence type="ECO:0000256" key="7">
    <source>
        <dbReference type="ARBA" id="ARBA00022975"/>
    </source>
</evidence>
<comment type="cofactor">
    <cofactor evidence="13">
        <name>[2Fe-2S] cluster</name>
        <dbReference type="ChEBI" id="CHEBI:190135"/>
    </cofactor>
    <text evidence="13">Binds 1 [2Fe-2S] cluster per subunit.</text>
</comment>
<feature type="binding site" evidence="11 13">
    <location>
        <position position="218"/>
    </location>
    <ligand>
        <name>[2Fe-2S] cluster</name>
        <dbReference type="ChEBI" id="CHEBI:190135"/>
    </ligand>
</feature>
<keyword evidence="9 11" id="KW-0408">Iron</keyword>
<feature type="binding site" evidence="11 12">
    <location>
        <begin position="51"/>
        <end position="54"/>
    </location>
    <ligand>
        <name>FAD</name>
        <dbReference type="ChEBI" id="CHEBI:57692"/>
    </ligand>
</feature>
<evidence type="ECO:0000256" key="2">
    <source>
        <dbReference type="ARBA" id="ARBA00022448"/>
    </source>
</evidence>
<evidence type="ECO:0000256" key="13">
    <source>
        <dbReference type="PIRSR" id="PIRSR006816-2"/>
    </source>
</evidence>
<keyword evidence="18" id="KW-1185">Reference proteome</keyword>
<dbReference type="InterPro" id="IPR019480">
    <property type="entry name" value="Dihydroorotate_DH_Fe-S-bd"/>
</dbReference>
<comment type="cofactor">
    <cofactor evidence="11 12">
        <name>FAD</name>
        <dbReference type="ChEBI" id="CHEBI:57692"/>
    </cofactor>
    <text evidence="11 12">Binds 1 FAD per subunit.</text>
</comment>
<comment type="subunit">
    <text evidence="11">Heterotetramer of 2 PyrK and 2 PyrD type B subunits.</text>
</comment>
<feature type="binding site" evidence="11 13">
    <location>
        <position position="221"/>
    </location>
    <ligand>
        <name>[2Fe-2S] cluster</name>
        <dbReference type="ChEBI" id="CHEBI:190135"/>
    </ligand>
</feature>
<keyword evidence="7 11" id="KW-0665">Pyrimidine biosynthesis</keyword>
<dbReference type="InterPro" id="IPR012165">
    <property type="entry name" value="Cyt_c3_hydrogenase_gsu"/>
</dbReference>
<dbReference type="AlphaFoldDB" id="A0A859DQU4"/>
<dbReference type="GO" id="GO:0016491">
    <property type="term" value="F:oxidoreductase activity"/>
    <property type="evidence" value="ECO:0007669"/>
    <property type="project" value="InterPro"/>
</dbReference>
<feature type="binding site" evidence="11 13">
    <location>
        <position position="238"/>
    </location>
    <ligand>
        <name>[2Fe-2S] cluster</name>
        <dbReference type="ChEBI" id="CHEBI:190135"/>
    </ligand>
</feature>
<dbReference type="EMBL" id="CP046161">
    <property type="protein sequence ID" value="QKO30520.1"/>
    <property type="molecule type" value="Genomic_DNA"/>
</dbReference>
<comment type="pathway">
    <text evidence="11">Pyrimidine metabolism; UMP biosynthesis via de novo pathway; orotate from (S)-dihydroorotate (NAD(+) route): step 1/1.</text>
</comment>
<comment type="similarity">
    <text evidence="1 11">Belongs to the PyrK family.</text>
</comment>
<dbReference type="PROSITE" id="PS51384">
    <property type="entry name" value="FAD_FR"/>
    <property type="match status" value="1"/>
</dbReference>
<proteinExistence type="inferred from homology"/>
<keyword evidence="2 11" id="KW-0813">Transport</keyword>
<dbReference type="PANTHER" id="PTHR43513">
    <property type="entry name" value="DIHYDROOROTATE DEHYDROGENASE B (NAD(+)), ELECTRON TRANSFER SUBUNIT"/>
    <property type="match status" value="1"/>
</dbReference>
<dbReference type="RefSeq" id="WP_086035203.1">
    <property type="nucleotide sequence ID" value="NZ_CP046051.1"/>
</dbReference>
<sequence>MKYDIEICPVLARQQLTADIFSLTVSAPKLAPLAKAGQFAQIRIPGKVLRRPISICGIGPDTLRFVVQVRGEGTQQLSEVRPGDSLDILAPLGNGFPQQMAEKRAVFVGGGIGVPPLLGAATAFSGEKTAVLGFRSREAVILADDFTAAGCRVHLATDDGSAGFHGLVTGVLQTLSFDVCCACGPLPMLRAVAALCAERKVPCWVSMEQRMACGVGACLGCATALYRPDGSQYYGHVCKDGPVFPASRIAWEQGVQ</sequence>
<accession>A0A859DQU4</accession>
<dbReference type="KEGG" id="clf:GJQ69_08245"/>
<evidence type="ECO:0000256" key="9">
    <source>
        <dbReference type="ARBA" id="ARBA00023004"/>
    </source>
</evidence>
<evidence type="ECO:0000256" key="6">
    <source>
        <dbReference type="ARBA" id="ARBA00022827"/>
    </source>
</evidence>
<dbReference type="CDD" id="cd06218">
    <property type="entry name" value="DHOD_e_trans"/>
    <property type="match status" value="1"/>
</dbReference>
<dbReference type="InterPro" id="IPR037117">
    <property type="entry name" value="Dihydroorotate_DH_ele_sf"/>
</dbReference>
<dbReference type="Gene3D" id="2.10.240.10">
    <property type="entry name" value="Dihydroorotate dehydrogenase, electron transfer subunit"/>
    <property type="match status" value="1"/>
</dbReference>
<evidence type="ECO:0000256" key="1">
    <source>
        <dbReference type="ARBA" id="ARBA00006422"/>
    </source>
</evidence>